<feature type="region of interest" description="Disordered" evidence="6">
    <location>
        <begin position="163"/>
        <end position="209"/>
    </location>
</feature>
<keyword evidence="4" id="KW-0238">DNA-binding</keyword>
<evidence type="ECO:0000256" key="5">
    <source>
        <dbReference type="ARBA" id="ARBA00023172"/>
    </source>
</evidence>
<feature type="compositionally biased region" description="Basic and acidic residues" evidence="6">
    <location>
        <begin position="199"/>
        <end position="209"/>
    </location>
</feature>
<evidence type="ECO:0000313" key="9">
    <source>
        <dbReference type="EMBL" id="NZD63506.1"/>
    </source>
</evidence>
<evidence type="ECO:0000256" key="3">
    <source>
        <dbReference type="ARBA" id="ARBA00022578"/>
    </source>
</evidence>
<keyword evidence="5" id="KW-0233">DNA recombination</keyword>
<comment type="similarity">
    <text evidence="2">Belongs to the transposase 11 family.</text>
</comment>
<dbReference type="NCBIfam" id="NF033581">
    <property type="entry name" value="transpos_IS5_4"/>
    <property type="match status" value="1"/>
</dbReference>
<dbReference type="Pfam" id="PF05598">
    <property type="entry name" value="DUF772"/>
    <property type="match status" value="1"/>
</dbReference>
<feature type="domain" description="Transposase InsH N-terminal" evidence="8">
    <location>
        <begin position="16"/>
        <end position="114"/>
    </location>
</feature>
<protein>
    <submittedName>
        <fullName evidence="9">IS5 family transposase</fullName>
    </submittedName>
</protein>
<feature type="compositionally biased region" description="Basic and acidic residues" evidence="6">
    <location>
        <begin position="177"/>
        <end position="191"/>
    </location>
</feature>
<dbReference type="RefSeq" id="WP_180695699.1">
    <property type="nucleotide sequence ID" value="NZ_JACCPJ010000005.1"/>
</dbReference>
<name>A0A7Z0RPN9_9HYPH</name>
<gene>
    <name evidence="9" type="ORF">HX900_20660</name>
</gene>
<dbReference type="Proteomes" id="UP000532162">
    <property type="component" value="Unassembled WGS sequence"/>
</dbReference>
<dbReference type="Pfam" id="PF01609">
    <property type="entry name" value="DDE_Tnp_1"/>
    <property type="match status" value="1"/>
</dbReference>
<proteinExistence type="inferred from homology"/>
<evidence type="ECO:0000313" key="10">
    <source>
        <dbReference type="Proteomes" id="UP000532162"/>
    </source>
</evidence>
<dbReference type="EMBL" id="JACCPJ010000005">
    <property type="protein sequence ID" value="NZD63506.1"/>
    <property type="molecule type" value="Genomic_DNA"/>
</dbReference>
<dbReference type="GO" id="GO:0004803">
    <property type="term" value="F:transposase activity"/>
    <property type="evidence" value="ECO:0007669"/>
    <property type="project" value="InterPro"/>
</dbReference>
<comment type="caution">
    <text evidence="9">The sequence shown here is derived from an EMBL/GenBank/DDBJ whole genome shotgun (WGS) entry which is preliminary data.</text>
</comment>
<accession>A0A7Z0RPN9</accession>
<comment type="function">
    <text evidence="1">Involved in the transposition of the insertion sequence IS5.</text>
</comment>
<reference evidence="9 10" key="1">
    <citation type="submission" date="2020-07" db="EMBL/GenBank/DDBJ databases">
        <authorList>
            <person name="Sun Q."/>
        </authorList>
    </citation>
    <scope>NUCLEOTIDE SEQUENCE [LARGE SCALE GENOMIC DNA]</scope>
    <source>
        <strain evidence="9 10">WYCCWR 11290</strain>
    </source>
</reference>
<evidence type="ECO:0000256" key="1">
    <source>
        <dbReference type="ARBA" id="ARBA00003544"/>
    </source>
</evidence>
<feature type="domain" description="Transposase IS4-like" evidence="7">
    <location>
        <begin position="219"/>
        <end position="357"/>
    </location>
</feature>
<evidence type="ECO:0000256" key="4">
    <source>
        <dbReference type="ARBA" id="ARBA00023125"/>
    </source>
</evidence>
<dbReference type="GO" id="GO:0006313">
    <property type="term" value="P:DNA transposition"/>
    <property type="evidence" value="ECO:0007669"/>
    <property type="project" value="InterPro"/>
</dbReference>
<keyword evidence="3" id="KW-0815">Transposition</keyword>
<dbReference type="PANTHER" id="PTHR35604:SF2">
    <property type="entry name" value="TRANSPOSASE INSH FOR INSERTION SEQUENCE ELEMENT IS5A-RELATED"/>
    <property type="match status" value="1"/>
</dbReference>
<evidence type="ECO:0000256" key="2">
    <source>
        <dbReference type="ARBA" id="ARBA00010075"/>
    </source>
</evidence>
<dbReference type="AlphaFoldDB" id="A0A7Z0RPN9"/>
<evidence type="ECO:0000256" key="6">
    <source>
        <dbReference type="SAM" id="MobiDB-lite"/>
    </source>
</evidence>
<dbReference type="InterPro" id="IPR002559">
    <property type="entry name" value="Transposase_11"/>
</dbReference>
<dbReference type="GO" id="GO:0003677">
    <property type="term" value="F:DNA binding"/>
    <property type="evidence" value="ECO:0007669"/>
    <property type="project" value="UniProtKB-KW"/>
</dbReference>
<sequence>MRGGDERTGSLFSYVDLEARVPAGHPLRAMLRLVNASLAALDGSFDGLYAKTGRPSIAPERLLRAVLLQMLYSIRSERQLMERLEFDLLFRWFVGLGIDDAVWHPTVFTHNRDRVLTTEVAQGFLSALLAQPAVKKLLSAEHFSVDGTMLKAFASMKSFRVKGAPGGDDGEPPEGARNGERDFRKEKRSNETHASTTDPDARLYRESKGQESRLADLGHALMENCNGLVVDGAVTHATGTGEREAATKLSEGLGEGVTLGADKAYDVEAFVEGLKARKIEPHVAINGTVSKTGKVRKTAVPPDVVQSPGYAISLRCRKRIEEIFGWVKTTAGLAQIKVRGLDKVEAAFTFALAAYNIIRLPKLIGSTGQVCRKRPVRAVLRG</sequence>
<dbReference type="PANTHER" id="PTHR35604">
    <property type="entry name" value="TRANSPOSASE INSH FOR INSERTION SEQUENCE ELEMENT IS5A-RELATED"/>
    <property type="match status" value="1"/>
</dbReference>
<dbReference type="InterPro" id="IPR047959">
    <property type="entry name" value="Transpos_IS5"/>
</dbReference>
<evidence type="ECO:0000259" key="7">
    <source>
        <dbReference type="Pfam" id="PF01609"/>
    </source>
</evidence>
<evidence type="ECO:0000259" key="8">
    <source>
        <dbReference type="Pfam" id="PF05598"/>
    </source>
</evidence>
<organism evidence="9 10">
    <name type="scientific">Rhizobium changzhiense</name>
    <dbReference type="NCBI Taxonomy" id="2692317"/>
    <lineage>
        <taxon>Bacteria</taxon>
        <taxon>Pseudomonadati</taxon>
        <taxon>Pseudomonadota</taxon>
        <taxon>Alphaproteobacteria</taxon>
        <taxon>Hyphomicrobiales</taxon>
        <taxon>Rhizobiaceae</taxon>
        <taxon>Rhizobium/Agrobacterium group</taxon>
        <taxon>Rhizobium</taxon>
    </lineage>
</organism>
<dbReference type="InterPro" id="IPR008490">
    <property type="entry name" value="Transposase_InsH_N"/>
</dbReference>